<feature type="compositionally biased region" description="Pro residues" evidence="4">
    <location>
        <begin position="277"/>
        <end position="287"/>
    </location>
</feature>
<keyword evidence="3" id="KW-0479">Metal-binding</keyword>
<feature type="region of interest" description="Disordered" evidence="4">
    <location>
        <begin position="64"/>
        <end position="152"/>
    </location>
</feature>
<dbReference type="CDD" id="cd16162">
    <property type="entry name" value="OCRE_RBM5_like"/>
    <property type="match status" value="1"/>
</dbReference>
<dbReference type="Pfam" id="PF17780">
    <property type="entry name" value="OCRE"/>
    <property type="match status" value="1"/>
</dbReference>
<evidence type="ECO:0000313" key="6">
    <source>
        <dbReference type="Ensembl" id="ENSHCOP00000017277.1"/>
    </source>
</evidence>
<comment type="subcellular location">
    <subcellularLocation>
        <location evidence="1">Nucleus</location>
    </subcellularLocation>
</comment>
<dbReference type="AlphaFoldDB" id="A0A3Q2YUI5"/>
<feature type="compositionally biased region" description="Polar residues" evidence="4">
    <location>
        <begin position="259"/>
        <end position="270"/>
    </location>
</feature>
<proteinExistence type="predicted"/>
<organism evidence="6 7">
    <name type="scientific">Hippocampus comes</name>
    <name type="common">Tiger tail seahorse</name>
    <dbReference type="NCBI Taxonomy" id="109280"/>
    <lineage>
        <taxon>Eukaryota</taxon>
        <taxon>Metazoa</taxon>
        <taxon>Chordata</taxon>
        <taxon>Craniata</taxon>
        <taxon>Vertebrata</taxon>
        <taxon>Euteleostomi</taxon>
        <taxon>Actinopterygii</taxon>
        <taxon>Neopterygii</taxon>
        <taxon>Teleostei</taxon>
        <taxon>Neoteleostei</taxon>
        <taxon>Acanthomorphata</taxon>
        <taxon>Syngnathiaria</taxon>
        <taxon>Syngnathiformes</taxon>
        <taxon>Syngnathoidei</taxon>
        <taxon>Syngnathidae</taxon>
        <taxon>Hippocampus</taxon>
    </lineage>
</organism>
<evidence type="ECO:0000256" key="1">
    <source>
        <dbReference type="ARBA" id="ARBA00004123"/>
    </source>
</evidence>
<feature type="compositionally biased region" description="Basic and acidic residues" evidence="4">
    <location>
        <begin position="524"/>
        <end position="549"/>
    </location>
</feature>
<dbReference type="Ensembl" id="ENSHCOT00000014201.1">
    <property type="protein sequence ID" value="ENSHCOP00000017277.1"/>
    <property type="gene ID" value="ENSHCOG00000000945.1"/>
</dbReference>
<dbReference type="GO" id="GO:0008270">
    <property type="term" value="F:zinc ion binding"/>
    <property type="evidence" value="ECO:0007669"/>
    <property type="project" value="UniProtKB-KW"/>
</dbReference>
<feature type="compositionally biased region" description="Basic and acidic residues" evidence="4">
    <location>
        <begin position="454"/>
        <end position="471"/>
    </location>
</feature>
<feature type="region of interest" description="Disordered" evidence="4">
    <location>
        <begin position="425"/>
        <end position="476"/>
    </location>
</feature>
<dbReference type="STRING" id="109280.ENSHCOP00000017277"/>
<dbReference type="GO" id="GO:0003723">
    <property type="term" value="F:RNA binding"/>
    <property type="evidence" value="ECO:0007669"/>
    <property type="project" value="TreeGrafter"/>
</dbReference>
<feature type="domain" description="C2H2-type" evidence="5">
    <location>
        <begin position="601"/>
        <end position="631"/>
    </location>
</feature>
<sequence>MEQILGAFTVPDGVSQPGMKIKNVPGYSYDTAYVEFLNLEDAVRFMESNKGSLKVGTRTVSISYSHPDDSERSVNLPRPDLPSEEFQSGRNECTPKGPEEPLPPTQWQRNSDLTPEAWQQHVDQQFQQQGNETQAESWGNQNSPHHNYPQSKSIFKDSKTMIIKNIKATTTIEAILKALDPFAYLDERNVRLIKASKTAGAKCFCFVDMDSHEQVTRLVDVLVNKPNPLYIDGVRVYAEVAKPLKNQNFRREFDKPTIFTPSYRPTGTTTEQQFYPQPQPFMQPPPEMQAGLPTGSSNPPLAVDANISQGVDYNASQAADQSYQASGDQVPDDATTTPSQSYDAEETQDTSSYLYDATSGFYYDPETTLYYDPGSRYFYNAQNQEYLYWDAETKAYVPVPGDNQGHHPVVMTAEDQAILSNPAADAPLDMKKPSEPPLPTTQPPISANNQEPPSPEKKEDDDSLRRDERPKSLAAVKIMKDMERWAKIQNRQKECVRSPSPVLRGGVDDDRKQSKSADAGFAVFERKKSGSEDLFKKPLAPAKKDEKQKRPMGSLGMLASDYAAGSDEEVEEDKEEVARGDQVSKAPPSQREDKLTDWKKMACLLCRRQFPNKDALVRHQQLSDLHKQNMEIHLKIKKSKKELEALENQEKELGTKEVVRSPEQKRRKHHHHQQPQQHHNTWAGGSRDMNKVSDRPGLGSEPPPRRQKKEHVAWDHATYKQAVRKAMFARFKELE</sequence>
<feature type="region of interest" description="Disordered" evidence="4">
    <location>
        <begin position="489"/>
        <end position="596"/>
    </location>
</feature>
<dbReference type="Proteomes" id="UP000264820">
    <property type="component" value="Unplaced"/>
</dbReference>
<evidence type="ECO:0000313" key="7">
    <source>
        <dbReference type="Proteomes" id="UP000264820"/>
    </source>
</evidence>
<feature type="compositionally biased region" description="Low complexity" evidence="4">
    <location>
        <begin position="119"/>
        <end position="129"/>
    </location>
</feature>
<dbReference type="GO" id="GO:0005634">
    <property type="term" value="C:nucleus"/>
    <property type="evidence" value="ECO:0007669"/>
    <property type="project" value="UniProtKB-SubCell"/>
</dbReference>
<feature type="compositionally biased region" description="Basic and acidic residues" evidence="4">
    <location>
        <begin position="647"/>
        <end position="664"/>
    </location>
</feature>
<evidence type="ECO:0000256" key="2">
    <source>
        <dbReference type="ARBA" id="ARBA00023242"/>
    </source>
</evidence>
<reference evidence="6" key="2">
    <citation type="submission" date="2025-09" db="UniProtKB">
        <authorList>
            <consortium name="Ensembl"/>
        </authorList>
    </citation>
    <scope>IDENTIFICATION</scope>
</reference>
<feature type="region of interest" description="Disordered" evidence="4">
    <location>
        <begin position="257"/>
        <end position="350"/>
    </location>
</feature>
<feature type="compositionally biased region" description="Low complexity" evidence="4">
    <location>
        <begin position="315"/>
        <end position="329"/>
    </location>
</feature>
<dbReference type="GO" id="GO:0000398">
    <property type="term" value="P:mRNA splicing, via spliceosome"/>
    <property type="evidence" value="ECO:0007669"/>
    <property type="project" value="TreeGrafter"/>
</dbReference>
<keyword evidence="7" id="KW-1185">Reference proteome</keyword>
<dbReference type="InterPro" id="IPR041591">
    <property type="entry name" value="OCRE"/>
</dbReference>
<dbReference type="OMA" id="GRNECTP"/>
<keyword evidence="3" id="KW-0863">Zinc-finger</keyword>
<dbReference type="Gene3D" id="3.30.70.330">
    <property type="match status" value="1"/>
</dbReference>
<dbReference type="SUPFAM" id="SSF54928">
    <property type="entry name" value="RNA-binding domain, RBD"/>
    <property type="match status" value="2"/>
</dbReference>
<dbReference type="InterPro" id="IPR055494">
    <property type="entry name" value="DUF7066"/>
</dbReference>
<dbReference type="Pfam" id="PF23217">
    <property type="entry name" value="DUF7066"/>
    <property type="match status" value="1"/>
</dbReference>
<dbReference type="InterPro" id="IPR012677">
    <property type="entry name" value="Nucleotide-bd_a/b_plait_sf"/>
</dbReference>
<evidence type="ECO:0000256" key="3">
    <source>
        <dbReference type="PROSITE-ProRule" id="PRU00042"/>
    </source>
</evidence>
<dbReference type="InterPro" id="IPR035979">
    <property type="entry name" value="RBD_domain_sf"/>
</dbReference>
<feature type="compositionally biased region" description="Acidic residues" evidence="4">
    <location>
        <begin position="566"/>
        <end position="575"/>
    </location>
</feature>
<feature type="region of interest" description="Disordered" evidence="4">
    <location>
        <begin position="647"/>
        <end position="715"/>
    </location>
</feature>
<keyword evidence="2" id="KW-0539">Nucleus</keyword>
<evidence type="ECO:0000259" key="5">
    <source>
        <dbReference type="PROSITE" id="PS50157"/>
    </source>
</evidence>
<feature type="compositionally biased region" description="Basic and acidic residues" evidence="4">
    <location>
        <begin position="506"/>
        <end position="515"/>
    </location>
</feature>
<dbReference type="InterPro" id="IPR013087">
    <property type="entry name" value="Znf_C2H2_type"/>
</dbReference>
<keyword evidence="3" id="KW-0862">Zinc</keyword>
<dbReference type="PROSITE" id="PS50157">
    <property type="entry name" value="ZINC_FINGER_C2H2_2"/>
    <property type="match status" value="1"/>
</dbReference>
<protein>
    <submittedName>
        <fullName evidence="6">RNA-binding protein 6-like</fullName>
    </submittedName>
</protein>
<dbReference type="PANTHER" id="PTHR13948:SF37">
    <property type="entry name" value="RNA-BINDING PROTEIN 6 ISOFORM X1"/>
    <property type="match status" value="1"/>
</dbReference>
<name>A0A3Q2YUI5_HIPCM</name>
<accession>A0A3Q2YUI5</accession>
<dbReference type="GeneTree" id="ENSGT00940000166798"/>
<feature type="compositionally biased region" description="Polar residues" evidence="4">
    <location>
        <begin position="130"/>
        <end position="152"/>
    </location>
</feature>
<reference evidence="6" key="1">
    <citation type="submission" date="2025-08" db="UniProtKB">
        <authorList>
            <consortium name="Ensembl"/>
        </authorList>
    </citation>
    <scope>IDENTIFICATION</scope>
</reference>
<dbReference type="PANTHER" id="PTHR13948">
    <property type="entry name" value="RNA-BINDING PROTEIN"/>
    <property type="match status" value="1"/>
</dbReference>
<evidence type="ECO:0000256" key="4">
    <source>
        <dbReference type="SAM" id="MobiDB-lite"/>
    </source>
</evidence>